<reference evidence="2 3" key="1">
    <citation type="submission" date="2023-09" db="EMBL/GenBank/DDBJ databases">
        <title>Multi-omics analysis of a traditional fermented food reveals byproduct-associated fungal strains for waste-to-food upcycling.</title>
        <authorList>
            <consortium name="Lawrence Berkeley National Laboratory"/>
            <person name="Rekdal V.M."/>
            <person name="Villalobos-Escobedo J.M."/>
            <person name="Rodriguez-Valeron N."/>
            <person name="Garcia M.O."/>
            <person name="Vasquez D.P."/>
            <person name="Damayanti I."/>
            <person name="Sorensen P.M."/>
            <person name="Baidoo E.E."/>
            <person name="De Carvalho A.C."/>
            <person name="Riley R."/>
            <person name="Lipzen A."/>
            <person name="He G."/>
            <person name="Yan M."/>
            <person name="Haridas S."/>
            <person name="Daum C."/>
            <person name="Yoshinaga Y."/>
            <person name="Ng V."/>
            <person name="Grigoriev I.V."/>
            <person name="Munk R."/>
            <person name="Nuraida L."/>
            <person name="Wijaya C.H."/>
            <person name="Morales P.-C."/>
            <person name="Keasling J.D."/>
        </authorList>
    </citation>
    <scope>NUCLEOTIDE SEQUENCE [LARGE SCALE GENOMIC DNA]</scope>
    <source>
        <strain evidence="2 3">FGSC 2613</strain>
    </source>
</reference>
<organism evidence="2 3">
    <name type="scientific">Neurospora intermedia</name>
    <dbReference type="NCBI Taxonomy" id="5142"/>
    <lineage>
        <taxon>Eukaryota</taxon>
        <taxon>Fungi</taxon>
        <taxon>Dikarya</taxon>
        <taxon>Ascomycota</taxon>
        <taxon>Pezizomycotina</taxon>
        <taxon>Sordariomycetes</taxon>
        <taxon>Sordariomycetidae</taxon>
        <taxon>Sordariales</taxon>
        <taxon>Sordariaceae</taxon>
        <taxon>Neurospora</taxon>
    </lineage>
</organism>
<gene>
    <name evidence="2" type="ORF">QR685DRAFT_19560</name>
</gene>
<evidence type="ECO:0000313" key="2">
    <source>
        <dbReference type="EMBL" id="KAL0474692.1"/>
    </source>
</evidence>
<feature type="region of interest" description="Disordered" evidence="1">
    <location>
        <begin position="37"/>
        <end position="62"/>
    </location>
</feature>
<name>A0ABR3DPW5_NEUIN</name>
<feature type="region of interest" description="Disordered" evidence="1">
    <location>
        <begin position="1"/>
        <end position="21"/>
    </location>
</feature>
<comment type="caution">
    <text evidence="2">The sequence shown here is derived from an EMBL/GenBank/DDBJ whole genome shotgun (WGS) entry which is preliminary data.</text>
</comment>
<proteinExistence type="predicted"/>
<dbReference type="EMBL" id="JAVLET010000001">
    <property type="protein sequence ID" value="KAL0474692.1"/>
    <property type="molecule type" value="Genomic_DNA"/>
</dbReference>
<accession>A0ABR3DPW5</accession>
<evidence type="ECO:0000313" key="3">
    <source>
        <dbReference type="Proteomes" id="UP001451303"/>
    </source>
</evidence>
<sequence length="159" mass="18010">MSPTHAIHSMGSKRLPGQRSIYHRSETAPSIIIYSDASRKKHQHQHSQTQPKPLQQQQQQQQLQLHDYLVGNRSCKPTTTPIECWLKEDIREQPWTDLRVPGRNLPQSGAWAWIEELSPEVVELDDLTLNLDLEEQLPLSLSFNGVDVGRSKSATPCGG</sequence>
<evidence type="ECO:0000256" key="1">
    <source>
        <dbReference type="SAM" id="MobiDB-lite"/>
    </source>
</evidence>
<keyword evidence="3" id="KW-1185">Reference proteome</keyword>
<dbReference type="Proteomes" id="UP001451303">
    <property type="component" value="Unassembled WGS sequence"/>
</dbReference>
<protein>
    <submittedName>
        <fullName evidence="2">Uncharacterized protein</fullName>
    </submittedName>
</protein>